<dbReference type="SMART" id="SM00812">
    <property type="entry name" value="Alpha_L_fucos"/>
    <property type="match status" value="1"/>
</dbReference>
<dbReference type="PRINTS" id="PR00741">
    <property type="entry name" value="GLHYDRLASE29"/>
</dbReference>
<dbReference type="EC" id="3.2.1.51" evidence="3"/>
<dbReference type="PANTHER" id="PTHR10030:SF37">
    <property type="entry name" value="ALPHA-L-FUCOSIDASE-RELATED"/>
    <property type="match status" value="1"/>
</dbReference>
<proteinExistence type="inferred from homology"/>
<sequence>MTTYYNWPDNFPSTEWFEHDRFGLFIHFGLFSVGARHEWYMTTEQIEKDDYKKYFDYFNPDLFDADEWAKQAYETGVKYVVFTTKHHEGFALWDSQYTDYKITNTEFKRDLLAELLPALRKYGLKIGLYHSVIDWHHPDFIVDGLHPARDNLVEREKNSERKMANYQQYLRNQVTELLSNYGKIDYMWFDFSYPHRDWGWSKGKGKNDWDSEKLEQLCFDLQPHLIINDRLNLDRGVITPEQYQPQEPLTQDGMPVLWEACQTMYGTWGYDRDNYEWKSKELLLKMMIDTVSKNGNYLMNIGPTARGIITNETKEVLHYFKEWMTYHSRSIIGCGASYFVDPIDCRYTQNGNRLYLHVYSWPYTHIHLKGLAGKVDYVQFLHDASEIKFRTFDPEEVITSTETKISPDDIVLLLPTVKPTTFDVPVIEIFLKA</sequence>
<evidence type="ECO:0000256" key="6">
    <source>
        <dbReference type="ARBA" id="ARBA00023295"/>
    </source>
</evidence>
<reference evidence="9 10" key="1">
    <citation type="submission" date="2019-04" db="EMBL/GenBank/DDBJ databases">
        <title>Vagococcus sp. nov., isolated from faeces of yaks (Bos grunniens).</title>
        <authorList>
            <person name="Ge Y."/>
        </authorList>
    </citation>
    <scope>NUCLEOTIDE SEQUENCE [LARGE SCALE GENOMIC DNA]</scope>
    <source>
        <strain evidence="9 10">MN-17</strain>
    </source>
</reference>
<keyword evidence="4" id="KW-0732">Signal</keyword>
<evidence type="ECO:0000256" key="1">
    <source>
        <dbReference type="ARBA" id="ARBA00004071"/>
    </source>
</evidence>
<dbReference type="EMBL" id="CP039712">
    <property type="protein sequence ID" value="QCI86181.1"/>
    <property type="molecule type" value="Genomic_DNA"/>
</dbReference>
<dbReference type="Gene3D" id="3.20.20.80">
    <property type="entry name" value="Glycosidases"/>
    <property type="match status" value="1"/>
</dbReference>
<dbReference type="RefSeq" id="WP_136953016.1">
    <property type="nucleotide sequence ID" value="NZ_CP039712.1"/>
</dbReference>
<dbReference type="PIRSF" id="PIRSF001092">
    <property type="entry name" value="Alpha-L-fucosidase"/>
    <property type="match status" value="1"/>
</dbReference>
<dbReference type="PANTHER" id="PTHR10030">
    <property type="entry name" value="ALPHA-L-FUCOSIDASE"/>
    <property type="match status" value="1"/>
</dbReference>
<dbReference type="GO" id="GO:0004560">
    <property type="term" value="F:alpha-L-fucosidase activity"/>
    <property type="evidence" value="ECO:0007669"/>
    <property type="project" value="InterPro"/>
</dbReference>
<comment type="similarity">
    <text evidence="2">Belongs to the glycosyl hydrolase 29 family.</text>
</comment>
<keyword evidence="6" id="KW-0326">Glycosidase</keyword>
<dbReference type="SUPFAM" id="SSF51445">
    <property type="entry name" value="(Trans)glycosidases"/>
    <property type="match status" value="1"/>
</dbReference>
<comment type="function">
    <text evidence="1">Alpha-L-fucosidase is responsible for hydrolyzing the alpha-1,6-linked fucose joined to the reducing-end N-acetylglucosamine of the carbohydrate moieties of glycoproteins.</text>
</comment>
<protein>
    <recommendedName>
        <fullName evidence="3">alpha-L-fucosidase</fullName>
        <ecNumber evidence="3">3.2.1.51</ecNumber>
    </recommendedName>
</protein>
<keyword evidence="10" id="KW-1185">Reference proteome</keyword>
<evidence type="ECO:0000259" key="8">
    <source>
        <dbReference type="Pfam" id="PF01120"/>
    </source>
</evidence>
<evidence type="ECO:0000313" key="10">
    <source>
        <dbReference type="Proteomes" id="UP000298615"/>
    </source>
</evidence>
<feature type="domain" description="Glycoside hydrolase family 29 N-terminal" evidence="8">
    <location>
        <begin position="12"/>
        <end position="327"/>
    </location>
</feature>
<dbReference type="GO" id="GO:0016139">
    <property type="term" value="P:glycoside catabolic process"/>
    <property type="evidence" value="ECO:0007669"/>
    <property type="project" value="TreeGrafter"/>
</dbReference>
<feature type="site" description="May be important for catalysis" evidence="7">
    <location>
        <position position="261"/>
    </location>
</feature>
<evidence type="ECO:0000313" key="9">
    <source>
        <dbReference type="EMBL" id="QCI86181.1"/>
    </source>
</evidence>
<name>A0A4D7CV54_9ENTE</name>
<accession>A0A4D7CV54</accession>
<dbReference type="GO" id="GO:0006004">
    <property type="term" value="P:fucose metabolic process"/>
    <property type="evidence" value="ECO:0007669"/>
    <property type="project" value="InterPro"/>
</dbReference>
<gene>
    <name evidence="9" type="ORF">FA707_04035</name>
</gene>
<dbReference type="InterPro" id="IPR016286">
    <property type="entry name" value="FUC_metazoa-typ"/>
</dbReference>
<evidence type="ECO:0000256" key="2">
    <source>
        <dbReference type="ARBA" id="ARBA00007951"/>
    </source>
</evidence>
<evidence type="ECO:0000256" key="7">
    <source>
        <dbReference type="PIRSR" id="PIRSR001092-1"/>
    </source>
</evidence>
<dbReference type="InterPro" id="IPR000933">
    <property type="entry name" value="Glyco_hydro_29"/>
</dbReference>
<evidence type="ECO:0000256" key="4">
    <source>
        <dbReference type="ARBA" id="ARBA00022729"/>
    </source>
</evidence>
<dbReference type="AlphaFoldDB" id="A0A4D7CV54"/>
<dbReference type="InterPro" id="IPR017853">
    <property type="entry name" value="GH"/>
</dbReference>
<organism evidence="9 10">
    <name type="scientific">Vagococcus zengguangii</name>
    <dbReference type="NCBI Taxonomy" id="2571750"/>
    <lineage>
        <taxon>Bacteria</taxon>
        <taxon>Bacillati</taxon>
        <taxon>Bacillota</taxon>
        <taxon>Bacilli</taxon>
        <taxon>Lactobacillales</taxon>
        <taxon>Enterococcaceae</taxon>
        <taxon>Vagococcus</taxon>
    </lineage>
</organism>
<dbReference type="GO" id="GO:0005764">
    <property type="term" value="C:lysosome"/>
    <property type="evidence" value="ECO:0007669"/>
    <property type="project" value="TreeGrafter"/>
</dbReference>
<dbReference type="Pfam" id="PF01120">
    <property type="entry name" value="Alpha_L_fucos"/>
    <property type="match status" value="1"/>
</dbReference>
<keyword evidence="5" id="KW-0378">Hydrolase</keyword>
<dbReference type="InterPro" id="IPR057739">
    <property type="entry name" value="Glyco_hydro_29_N"/>
</dbReference>
<evidence type="ECO:0000256" key="5">
    <source>
        <dbReference type="ARBA" id="ARBA00022801"/>
    </source>
</evidence>
<dbReference type="KEGG" id="vao:FA707_04035"/>
<dbReference type="Proteomes" id="UP000298615">
    <property type="component" value="Chromosome"/>
</dbReference>
<evidence type="ECO:0000256" key="3">
    <source>
        <dbReference type="ARBA" id="ARBA00012662"/>
    </source>
</evidence>